<feature type="coiled-coil region" evidence="1">
    <location>
        <begin position="292"/>
        <end position="319"/>
    </location>
</feature>
<comment type="caution">
    <text evidence="2">The sequence shown here is derived from an EMBL/GenBank/DDBJ whole genome shotgun (WGS) entry which is preliminary data.</text>
</comment>
<gene>
    <name evidence="2" type="ORF">D9758_003464</name>
</gene>
<sequence>MTSTPTSNPTRSLNNLTAPLPLTPIVPVFLHGNLPKEFRPSQSSLETFRHCAFSIKISRSCWIQPKRPFIWVSLLSPASSCPTSSSIPTTSSLSCCALFPTLEHFCNESLSFATRMERNLRLPDSLRIISILNTDSSSVALVEVLTPYLSLKDFISNVHELDFMTEEYGKAVGGLLKSADKSLERLVLSANNESHADDVDLDPFFNHIDLSRTAHLQRLTLDINTDDPYLIPFLTRLARNSELSNHPPSLKFLTIPYFIRHEEPQQPTNPERMDELLQHSYFSMLRRFNCKLYTWEGEVDEMKAKKKQLEAKVPNLTARQVLKVQEVYMKRPQRAMTPIRFRNYDQYGYPE</sequence>
<keyword evidence="3" id="KW-1185">Reference proteome</keyword>
<name>A0A8H5LWC3_9AGAR</name>
<dbReference type="AlphaFoldDB" id="A0A8H5LWC3"/>
<protein>
    <submittedName>
        <fullName evidence="2">Uncharacterized protein</fullName>
    </submittedName>
</protein>
<accession>A0A8H5LWC3</accession>
<keyword evidence="1" id="KW-0175">Coiled coil</keyword>
<reference evidence="2 3" key="1">
    <citation type="journal article" date="2020" name="ISME J.">
        <title>Uncovering the hidden diversity of litter-decomposition mechanisms in mushroom-forming fungi.</title>
        <authorList>
            <person name="Floudas D."/>
            <person name="Bentzer J."/>
            <person name="Ahren D."/>
            <person name="Johansson T."/>
            <person name="Persson P."/>
            <person name="Tunlid A."/>
        </authorList>
    </citation>
    <scope>NUCLEOTIDE SEQUENCE [LARGE SCALE GENOMIC DNA]</scope>
    <source>
        <strain evidence="2 3">CBS 291.85</strain>
    </source>
</reference>
<organism evidence="2 3">
    <name type="scientific">Tetrapyrgos nigripes</name>
    <dbReference type="NCBI Taxonomy" id="182062"/>
    <lineage>
        <taxon>Eukaryota</taxon>
        <taxon>Fungi</taxon>
        <taxon>Dikarya</taxon>
        <taxon>Basidiomycota</taxon>
        <taxon>Agaricomycotina</taxon>
        <taxon>Agaricomycetes</taxon>
        <taxon>Agaricomycetidae</taxon>
        <taxon>Agaricales</taxon>
        <taxon>Marasmiineae</taxon>
        <taxon>Marasmiaceae</taxon>
        <taxon>Tetrapyrgos</taxon>
    </lineage>
</organism>
<dbReference type="Proteomes" id="UP000559256">
    <property type="component" value="Unassembled WGS sequence"/>
</dbReference>
<dbReference type="EMBL" id="JAACJM010000007">
    <property type="protein sequence ID" value="KAF5371751.1"/>
    <property type="molecule type" value="Genomic_DNA"/>
</dbReference>
<evidence type="ECO:0000256" key="1">
    <source>
        <dbReference type="SAM" id="Coils"/>
    </source>
</evidence>
<evidence type="ECO:0000313" key="3">
    <source>
        <dbReference type="Proteomes" id="UP000559256"/>
    </source>
</evidence>
<proteinExistence type="predicted"/>
<evidence type="ECO:0000313" key="2">
    <source>
        <dbReference type="EMBL" id="KAF5371751.1"/>
    </source>
</evidence>